<dbReference type="Proteomes" id="UP000628669">
    <property type="component" value="Unassembled WGS sequence"/>
</dbReference>
<sequence>MLYDFFRKALFVFLISIVILMPAQNSAGITLEIRNESRVDKGNIIDLILVLKNESNSHFKGKVEINIPSGFRNISGNKTEVDMKSGDHLFLPVKILINNNAVAGASSIAFKLTDAQNALIVKKEITYTVAENNSMRIIPENPVIYTNNVNDSVEIRARVSNLGNKKQNVTLVFKIPEITHGTIFTEKTGTVGVQKDSVFVFRFLPSKLLMRSSQFTVNIAGFREPDKEIFGNAPVSVQNISSTQRYQDRETDIFSNVSKNTVTASYRHVGENLDMYQLIGSGGFNLPSGYIFVRGNIYAMNNNSDPVINNTYISYRRENSEFTLGNISKLLELSLFGRGVDYTFTSSDKDKKIEVGFVDQSFSLIERNSFLKNGYGFYAKGILGAQNASRSISGTYIFRNDPYDKAKHNLLGTDMQYSLNKDWKMNTKIYSGLSFYERINVTKPSLALESQYSGIIKKVNLNGNYFYSTDYYPGNRRGMLQIQQNFSSRIFKDHYVYANVTVSNLSPKFYFYDNAMQSDNIRLDTGINFPRKGNFGLGVGYQYQEENSNTYNNFFTIPGNQEPKQLKAQRFTQYVTWSSPDKKHSSIIGIETGLVNYPNVDHPDYQMKLSGNYNYKWLNVNCTYQYGSYFLSEYAFSRMLDVNNAYEKLSLSAFINKSFFSEKVNVSSGLSYTNDVLYGKSPSGFINLKYSREWYGIYLNSSWFNYSTNHFNNNLFTVEAGVTVNFQATTLNPGKKGEIQAFVYYDRNNNNIYDNGDQEAAGYLIMLNTISFKANKDGNIMYKSIPFGKYALKQIIQQGWYYDEVEFEVNKHHHFLEIPLHQNGTSKGKVIYEFDAKKVMDFTPKLGGIIFNVFRNDHFLQRVITDDNGEFISFLESGDYRIELSVNSLPANTYCERITSDFKVEAGKIINLEPFMIKVKEKNIRVKKFGN</sequence>
<keyword evidence="2" id="KW-1185">Reference proteome</keyword>
<accession>A0ABS1FY16</accession>
<name>A0ABS1FY16_9FLAO</name>
<proteinExistence type="predicted"/>
<dbReference type="EMBL" id="JAENHK010000010">
    <property type="protein sequence ID" value="MBK1897347.1"/>
    <property type="molecule type" value="Genomic_DNA"/>
</dbReference>
<comment type="caution">
    <text evidence="1">The sequence shown here is derived from an EMBL/GenBank/DDBJ whole genome shotgun (WGS) entry which is preliminary data.</text>
</comment>
<evidence type="ECO:0008006" key="3">
    <source>
        <dbReference type="Google" id="ProtNLM"/>
    </source>
</evidence>
<protein>
    <recommendedName>
        <fullName evidence="3">SD-repeat containing protein B domain-containing protein</fullName>
    </recommendedName>
</protein>
<organism evidence="1 2">
    <name type="scientific">Chryseobacterium paridis</name>
    <dbReference type="NCBI Taxonomy" id="2800328"/>
    <lineage>
        <taxon>Bacteria</taxon>
        <taxon>Pseudomonadati</taxon>
        <taxon>Bacteroidota</taxon>
        <taxon>Flavobacteriia</taxon>
        <taxon>Flavobacteriales</taxon>
        <taxon>Weeksellaceae</taxon>
        <taxon>Chryseobacterium group</taxon>
        <taxon>Chryseobacterium</taxon>
    </lineage>
</organism>
<gene>
    <name evidence="1" type="ORF">JHL15_16400</name>
</gene>
<reference evidence="2" key="1">
    <citation type="submission" date="2021-01" db="EMBL/GenBank/DDBJ databases">
        <title>Genome public.</title>
        <authorList>
            <person name="Liu C."/>
            <person name="Sun Q."/>
        </authorList>
    </citation>
    <scope>NUCLEOTIDE SEQUENCE [LARGE SCALE GENOMIC DNA]</scope>
    <source>
        <strain evidence="2">YIM B02567</strain>
    </source>
</reference>
<evidence type="ECO:0000313" key="2">
    <source>
        <dbReference type="Proteomes" id="UP000628669"/>
    </source>
</evidence>
<evidence type="ECO:0000313" key="1">
    <source>
        <dbReference type="EMBL" id="MBK1897347.1"/>
    </source>
</evidence>